<keyword evidence="3" id="KW-1185">Reference proteome</keyword>
<feature type="transmembrane region" description="Helical" evidence="1">
    <location>
        <begin position="132"/>
        <end position="148"/>
    </location>
</feature>
<organism evidence="2 3">
    <name type="scientific">Blastopirellula retiformator</name>
    <dbReference type="NCBI Taxonomy" id="2527970"/>
    <lineage>
        <taxon>Bacteria</taxon>
        <taxon>Pseudomonadati</taxon>
        <taxon>Planctomycetota</taxon>
        <taxon>Planctomycetia</taxon>
        <taxon>Pirellulales</taxon>
        <taxon>Pirellulaceae</taxon>
        <taxon>Blastopirellula</taxon>
    </lineage>
</organism>
<comment type="caution">
    <text evidence="2">The sequence shown here is derived from an EMBL/GenBank/DDBJ whole genome shotgun (WGS) entry which is preliminary data.</text>
</comment>
<evidence type="ECO:0000313" key="2">
    <source>
        <dbReference type="EMBL" id="TWT39483.1"/>
    </source>
</evidence>
<evidence type="ECO:0000256" key="1">
    <source>
        <dbReference type="SAM" id="Phobius"/>
    </source>
</evidence>
<feature type="transmembrane region" description="Helical" evidence="1">
    <location>
        <begin position="226"/>
        <end position="246"/>
    </location>
</feature>
<dbReference type="EMBL" id="SJPF01000001">
    <property type="protein sequence ID" value="TWT39483.1"/>
    <property type="molecule type" value="Genomic_DNA"/>
</dbReference>
<proteinExistence type="predicted"/>
<dbReference type="Proteomes" id="UP000318878">
    <property type="component" value="Unassembled WGS sequence"/>
</dbReference>
<protein>
    <recommendedName>
        <fullName evidence="4">ABC-2 family transporter protein</fullName>
    </recommendedName>
</protein>
<reference evidence="2 3" key="1">
    <citation type="submission" date="2019-02" db="EMBL/GenBank/DDBJ databases">
        <title>Deep-cultivation of Planctomycetes and their phenomic and genomic characterization uncovers novel biology.</title>
        <authorList>
            <person name="Wiegand S."/>
            <person name="Jogler M."/>
            <person name="Boedeker C."/>
            <person name="Pinto D."/>
            <person name="Vollmers J."/>
            <person name="Rivas-Marin E."/>
            <person name="Kohn T."/>
            <person name="Peeters S.H."/>
            <person name="Heuer A."/>
            <person name="Rast P."/>
            <person name="Oberbeckmann S."/>
            <person name="Bunk B."/>
            <person name="Jeske O."/>
            <person name="Meyerdierks A."/>
            <person name="Storesund J.E."/>
            <person name="Kallscheuer N."/>
            <person name="Luecker S."/>
            <person name="Lage O.M."/>
            <person name="Pohl T."/>
            <person name="Merkel B.J."/>
            <person name="Hornburger P."/>
            <person name="Mueller R.-W."/>
            <person name="Bruemmer F."/>
            <person name="Labrenz M."/>
            <person name="Spormann A.M."/>
            <person name="Op Den Camp H."/>
            <person name="Overmann J."/>
            <person name="Amann R."/>
            <person name="Jetten M.S.M."/>
            <person name="Mascher T."/>
            <person name="Medema M.H."/>
            <person name="Devos D.P."/>
            <person name="Kaster A.-K."/>
            <person name="Ovreas L."/>
            <person name="Rohde M."/>
            <person name="Galperin M.Y."/>
            <person name="Jogler C."/>
        </authorList>
    </citation>
    <scope>NUCLEOTIDE SEQUENCE [LARGE SCALE GENOMIC DNA]</scope>
    <source>
        <strain evidence="2 3">Enr8</strain>
    </source>
</reference>
<name>A0A5C5VNB8_9BACT</name>
<dbReference type="Pfam" id="PF06182">
    <property type="entry name" value="ABC2_membrane_6"/>
    <property type="match status" value="1"/>
</dbReference>
<dbReference type="OrthoDB" id="8582979at2"/>
<feature type="transmembrane region" description="Helical" evidence="1">
    <location>
        <begin position="253"/>
        <end position="275"/>
    </location>
</feature>
<evidence type="ECO:0008006" key="4">
    <source>
        <dbReference type="Google" id="ProtNLM"/>
    </source>
</evidence>
<dbReference type="PANTHER" id="PTHR36832">
    <property type="entry name" value="SLR1174 PROTEIN-RELATED"/>
    <property type="match status" value="1"/>
</dbReference>
<keyword evidence="1" id="KW-0812">Transmembrane</keyword>
<sequence length="287" mass="32499">MSELAARASTWWAIFKINFHEKLVYRGDFMLGTLMRFLPIVTQVFLWYAVFGSIQAHMSDDGDGGQAKIAGYTYDNIVAYYLLSTVSRAFSSMPGLASGIALQIREGEIKKYLIQPLDLISFMFLNRLAHKLTYYIVAAAPFALVFWLCRDFFSGWPPPHILAAFFASLIMSFALGFFLEATIGMIGFWFLEVSSLLFVYMLFNFFLSGHMFPLDMLDNVSGPWGLIVRGLPLMYLAYFPAAVFLGKIQGTELVIGLIVQLAWVIFFFFTCRLAMHYGVKRYSGYGG</sequence>
<dbReference type="InterPro" id="IPR010390">
    <property type="entry name" value="ABC-2_transporter-like"/>
</dbReference>
<gene>
    <name evidence="2" type="ORF">Enr8_11820</name>
</gene>
<keyword evidence="1" id="KW-0472">Membrane</keyword>
<dbReference type="PANTHER" id="PTHR36832:SF1">
    <property type="entry name" value="SLR1174 PROTEIN"/>
    <property type="match status" value="1"/>
</dbReference>
<dbReference type="RefSeq" id="WP_146429651.1">
    <property type="nucleotide sequence ID" value="NZ_SJPF01000001.1"/>
</dbReference>
<feature type="transmembrane region" description="Helical" evidence="1">
    <location>
        <begin position="29"/>
        <end position="50"/>
    </location>
</feature>
<accession>A0A5C5VNB8</accession>
<evidence type="ECO:0000313" key="3">
    <source>
        <dbReference type="Proteomes" id="UP000318878"/>
    </source>
</evidence>
<keyword evidence="1" id="KW-1133">Transmembrane helix</keyword>
<dbReference type="AlphaFoldDB" id="A0A5C5VNB8"/>